<keyword evidence="3" id="KW-0997">Cell inner membrane</keyword>
<evidence type="ECO:0000256" key="2">
    <source>
        <dbReference type="ARBA" id="ARBA00022475"/>
    </source>
</evidence>
<comment type="caution">
    <text evidence="7">The sequence shown here is derived from an EMBL/GenBank/DDBJ whole genome shotgun (WGS) entry which is preliminary data.</text>
</comment>
<dbReference type="Pfam" id="PF03279">
    <property type="entry name" value="Lip_A_acyltrans"/>
    <property type="match status" value="1"/>
</dbReference>
<organism evidence="7 8">
    <name type="scientific">Denitromonas halophila</name>
    <dbReference type="NCBI Taxonomy" id="1629404"/>
    <lineage>
        <taxon>Bacteria</taxon>
        <taxon>Pseudomonadati</taxon>
        <taxon>Pseudomonadota</taxon>
        <taxon>Betaproteobacteria</taxon>
        <taxon>Rhodocyclales</taxon>
        <taxon>Zoogloeaceae</taxon>
        <taxon>Denitromonas</taxon>
    </lineage>
</organism>
<evidence type="ECO:0000256" key="4">
    <source>
        <dbReference type="ARBA" id="ARBA00022679"/>
    </source>
</evidence>
<dbReference type="EMBL" id="VMNK01000006">
    <property type="protein sequence ID" value="TVO57807.1"/>
    <property type="molecule type" value="Genomic_DNA"/>
</dbReference>
<evidence type="ECO:0000256" key="6">
    <source>
        <dbReference type="ARBA" id="ARBA00023315"/>
    </source>
</evidence>
<protein>
    <submittedName>
        <fullName evidence="7">Lysophospholipid acyltransferase family protein</fullName>
    </submittedName>
</protein>
<dbReference type="PANTHER" id="PTHR30606">
    <property type="entry name" value="LIPID A BIOSYNTHESIS LAUROYL ACYLTRANSFERASE"/>
    <property type="match status" value="1"/>
</dbReference>
<sequence length="286" mass="31267">MPAQVLFRLLAALPLSFVHRLGALVGWLTYALSPKYRARLKGNLAQAMGPAANRLRASVIAESGKQALELPWILLRPHAEVVAKVVQVTGWDVVEAAKAEGAGMLFLVPHLGGFEVTAQYYASRGKITVLYRPPNFAELMPLITSGRQRGGMSIAPAELSGVRKLIKALRSGEAIGMLPDQTPDVGEGMWAPFFDRPAWTMTLAARLSEVKGVQVICCWAERLPGGRGYHIRFQAPTEPVEGDTAARVAAINRQMEAMIRACPTQYLWGYHRYKRPSKVAPPEGEA</sequence>
<name>A0A557QY31_9RHOO</name>
<evidence type="ECO:0000256" key="1">
    <source>
        <dbReference type="ARBA" id="ARBA00004533"/>
    </source>
</evidence>
<keyword evidence="6 7" id="KW-0012">Acyltransferase</keyword>
<dbReference type="NCBIfam" id="NF006487">
    <property type="entry name" value="PRK08905.1"/>
    <property type="match status" value="1"/>
</dbReference>
<keyword evidence="8" id="KW-1185">Reference proteome</keyword>
<evidence type="ECO:0000256" key="5">
    <source>
        <dbReference type="ARBA" id="ARBA00023136"/>
    </source>
</evidence>
<evidence type="ECO:0000256" key="3">
    <source>
        <dbReference type="ARBA" id="ARBA00022519"/>
    </source>
</evidence>
<gene>
    <name evidence="7" type="ORF">FHP91_09090</name>
</gene>
<dbReference type="PANTHER" id="PTHR30606:SF10">
    <property type="entry name" value="PHOSPHATIDYLINOSITOL MANNOSIDE ACYLTRANSFERASE"/>
    <property type="match status" value="1"/>
</dbReference>
<dbReference type="GO" id="GO:0016746">
    <property type="term" value="F:acyltransferase activity"/>
    <property type="evidence" value="ECO:0007669"/>
    <property type="project" value="UniProtKB-KW"/>
</dbReference>
<keyword evidence="2" id="KW-1003">Cell membrane</keyword>
<keyword evidence="5" id="KW-0472">Membrane</keyword>
<dbReference type="CDD" id="cd07984">
    <property type="entry name" value="LPLAT_LABLAT-like"/>
    <property type="match status" value="1"/>
</dbReference>
<reference evidence="7 8" key="1">
    <citation type="submission" date="2019-07" db="EMBL/GenBank/DDBJ databases">
        <title>The pathways for chlorine oxyanion respiration interact through the shared metabolite chlorate.</title>
        <authorList>
            <person name="Barnum T.P."/>
            <person name="Cheng Y."/>
            <person name="Hill K.A."/>
            <person name="Lucas L.N."/>
            <person name="Carlson H.K."/>
            <person name="Coates J.D."/>
        </authorList>
    </citation>
    <scope>NUCLEOTIDE SEQUENCE [LARGE SCALE GENOMIC DNA]</scope>
    <source>
        <strain evidence="7 8">SFB-3</strain>
    </source>
</reference>
<dbReference type="RefSeq" id="WP_144309257.1">
    <property type="nucleotide sequence ID" value="NZ_VMNK01000006.1"/>
</dbReference>
<evidence type="ECO:0000313" key="7">
    <source>
        <dbReference type="EMBL" id="TVO57807.1"/>
    </source>
</evidence>
<evidence type="ECO:0000313" key="8">
    <source>
        <dbReference type="Proteomes" id="UP000319502"/>
    </source>
</evidence>
<proteinExistence type="predicted"/>
<dbReference type="InterPro" id="IPR004960">
    <property type="entry name" value="LipA_acyltrans"/>
</dbReference>
<dbReference type="GO" id="GO:0009247">
    <property type="term" value="P:glycolipid biosynthetic process"/>
    <property type="evidence" value="ECO:0007669"/>
    <property type="project" value="UniProtKB-ARBA"/>
</dbReference>
<keyword evidence="4 7" id="KW-0808">Transferase</keyword>
<dbReference type="GO" id="GO:0005886">
    <property type="term" value="C:plasma membrane"/>
    <property type="evidence" value="ECO:0007669"/>
    <property type="project" value="UniProtKB-SubCell"/>
</dbReference>
<accession>A0A557QY31</accession>
<dbReference type="OrthoDB" id="8524027at2"/>
<comment type="subcellular location">
    <subcellularLocation>
        <location evidence="1">Cell inner membrane</location>
    </subcellularLocation>
</comment>
<dbReference type="Proteomes" id="UP000319502">
    <property type="component" value="Unassembled WGS sequence"/>
</dbReference>
<dbReference type="PIRSF" id="PIRSF026649">
    <property type="entry name" value="MsbB"/>
    <property type="match status" value="1"/>
</dbReference>
<dbReference type="AlphaFoldDB" id="A0A557QY31"/>